<evidence type="ECO:0000313" key="2">
    <source>
        <dbReference type="Proteomes" id="UP000308197"/>
    </source>
</evidence>
<gene>
    <name evidence="1" type="ORF">K466DRAFT_545992</name>
</gene>
<proteinExistence type="predicted"/>
<dbReference type="InterPro" id="IPR011333">
    <property type="entry name" value="SKP1/BTB/POZ_sf"/>
</dbReference>
<evidence type="ECO:0008006" key="3">
    <source>
        <dbReference type="Google" id="ProtNLM"/>
    </source>
</evidence>
<dbReference type="AlphaFoldDB" id="A0A5C3PSF2"/>
<accession>A0A5C3PSF2</accession>
<dbReference type="InParanoid" id="A0A5C3PSF2"/>
<sequence>MLQQVMMEAKGGHEILAQVNSIGVQTEPSLRHDDEFWFDRGNLVLVASNLEFRVWKAPLIKHSPVFRDMLSLPQDAGSTRMPSNGAFASRTVTGSAAPAVVHLSDPSEDLRHFLRAFFPGKTLRPMGRLDPPYEELAAQIRLGHKYEVDQMVQRNLDYLKQYYVDEYFAWIDAPTIDLEPRGFEEKHTIGVVNLARLTGTDSILSTALMHASLLDPALIAEGFQREDGSREMLSMDDIGRVSCGKQDHIKGTIWSLHRLFARGVSEGCVHPTRCENIMQKLQDRVMSDDIDQTLGEYDWWGSVEPIISREDKERELCWSCYNSIINTWEDLVKTLFDRLPSQLGLQVEEA</sequence>
<keyword evidence="2" id="KW-1185">Reference proteome</keyword>
<protein>
    <recommendedName>
        <fullName evidence="3">BTB domain-containing protein</fullName>
    </recommendedName>
</protein>
<organism evidence="1 2">
    <name type="scientific">Polyporus arcularius HHB13444</name>
    <dbReference type="NCBI Taxonomy" id="1314778"/>
    <lineage>
        <taxon>Eukaryota</taxon>
        <taxon>Fungi</taxon>
        <taxon>Dikarya</taxon>
        <taxon>Basidiomycota</taxon>
        <taxon>Agaricomycotina</taxon>
        <taxon>Agaricomycetes</taxon>
        <taxon>Polyporales</taxon>
        <taxon>Polyporaceae</taxon>
        <taxon>Polyporus</taxon>
    </lineage>
</organism>
<evidence type="ECO:0000313" key="1">
    <source>
        <dbReference type="EMBL" id="TFK89063.1"/>
    </source>
</evidence>
<dbReference type="Proteomes" id="UP000308197">
    <property type="component" value="Unassembled WGS sequence"/>
</dbReference>
<name>A0A5C3PSF2_9APHY</name>
<dbReference type="EMBL" id="ML211089">
    <property type="protein sequence ID" value="TFK89063.1"/>
    <property type="molecule type" value="Genomic_DNA"/>
</dbReference>
<reference evidence="1 2" key="1">
    <citation type="journal article" date="2019" name="Nat. Ecol. Evol.">
        <title>Megaphylogeny resolves global patterns of mushroom evolution.</title>
        <authorList>
            <person name="Varga T."/>
            <person name="Krizsan K."/>
            <person name="Foldi C."/>
            <person name="Dima B."/>
            <person name="Sanchez-Garcia M."/>
            <person name="Sanchez-Ramirez S."/>
            <person name="Szollosi G.J."/>
            <person name="Szarkandi J.G."/>
            <person name="Papp V."/>
            <person name="Albert L."/>
            <person name="Andreopoulos W."/>
            <person name="Angelini C."/>
            <person name="Antonin V."/>
            <person name="Barry K.W."/>
            <person name="Bougher N.L."/>
            <person name="Buchanan P."/>
            <person name="Buyck B."/>
            <person name="Bense V."/>
            <person name="Catcheside P."/>
            <person name="Chovatia M."/>
            <person name="Cooper J."/>
            <person name="Damon W."/>
            <person name="Desjardin D."/>
            <person name="Finy P."/>
            <person name="Geml J."/>
            <person name="Haridas S."/>
            <person name="Hughes K."/>
            <person name="Justo A."/>
            <person name="Karasinski D."/>
            <person name="Kautmanova I."/>
            <person name="Kiss B."/>
            <person name="Kocsube S."/>
            <person name="Kotiranta H."/>
            <person name="LaButti K.M."/>
            <person name="Lechner B.E."/>
            <person name="Liimatainen K."/>
            <person name="Lipzen A."/>
            <person name="Lukacs Z."/>
            <person name="Mihaltcheva S."/>
            <person name="Morgado L.N."/>
            <person name="Niskanen T."/>
            <person name="Noordeloos M.E."/>
            <person name="Ohm R.A."/>
            <person name="Ortiz-Santana B."/>
            <person name="Ovrebo C."/>
            <person name="Racz N."/>
            <person name="Riley R."/>
            <person name="Savchenko A."/>
            <person name="Shiryaev A."/>
            <person name="Soop K."/>
            <person name="Spirin V."/>
            <person name="Szebenyi C."/>
            <person name="Tomsovsky M."/>
            <person name="Tulloss R.E."/>
            <person name="Uehling J."/>
            <person name="Grigoriev I.V."/>
            <person name="Vagvolgyi C."/>
            <person name="Papp T."/>
            <person name="Martin F.M."/>
            <person name="Miettinen O."/>
            <person name="Hibbett D.S."/>
            <person name="Nagy L.G."/>
        </authorList>
    </citation>
    <scope>NUCLEOTIDE SEQUENCE [LARGE SCALE GENOMIC DNA]</scope>
    <source>
        <strain evidence="1 2">HHB13444</strain>
    </source>
</reference>
<dbReference type="Gene3D" id="3.30.710.10">
    <property type="entry name" value="Potassium Channel Kv1.1, Chain A"/>
    <property type="match status" value="1"/>
</dbReference>